<dbReference type="AlphaFoldDB" id="A0A8J3YCI0"/>
<name>A0A8J3YCI0_9ACTN</name>
<dbReference type="PANTHER" id="PTHR34094">
    <property type="match status" value="1"/>
</dbReference>
<feature type="chain" id="PRO_5035319131" description="DUF4097 domain-containing protein" evidence="1">
    <location>
        <begin position="24"/>
        <end position="256"/>
    </location>
</feature>
<sequence>MNLTRALGVAALAGTLSLTGCFATPQAQLEFSDTETAKITEIRLSGGAGDVLVRSSSRADTAVNRVVRYRGAEPERTYRIEGSVLTIDTRCGNDCFVTYDIEAPAGVAVTGSLGSGDIRLTRVGKVDVELQSGDVTVDGATGTVAVRTTSGDIVASGVKGAVELTATSGDVEARGIAGAVTAETTSGNVELRLAEAVAVRARASNGDVTVAVPQGAYRVQVATGNGDQEVSVPDVASAAHLLDVVTDNGDVYVRFG</sequence>
<evidence type="ECO:0000256" key="1">
    <source>
        <dbReference type="SAM" id="SignalP"/>
    </source>
</evidence>
<protein>
    <recommendedName>
        <fullName evidence="2">DUF4097 domain-containing protein</fullName>
    </recommendedName>
</protein>
<dbReference type="InterPro" id="IPR025164">
    <property type="entry name" value="Toastrack_DUF4097"/>
</dbReference>
<evidence type="ECO:0000259" key="2">
    <source>
        <dbReference type="Pfam" id="PF13349"/>
    </source>
</evidence>
<feature type="domain" description="DUF4097" evidence="2">
    <location>
        <begin position="113"/>
        <end position="253"/>
    </location>
</feature>
<evidence type="ECO:0000313" key="4">
    <source>
        <dbReference type="Proteomes" id="UP000652013"/>
    </source>
</evidence>
<gene>
    <name evidence="3" type="ORF">Sya03_54000</name>
</gene>
<dbReference type="PANTHER" id="PTHR34094:SF1">
    <property type="entry name" value="PROTEIN FAM185A"/>
    <property type="match status" value="1"/>
</dbReference>
<proteinExistence type="predicted"/>
<keyword evidence="4" id="KW-1185">Reference proteome</keyword>
<dbReference type="RefSeq" id="WP_203941241.1">
    <property type="nucleotide sequence ID" value="NZ_BAAAGJ010000014.1"/>
</dbReference>
<organism evidence="3 4">
    <name type="scientific">Spirilliplanes yamanashiensis</name>
    <dbReference type="NCBI Taxonomy" id="42233"/>
    <lineage>
        <taxon>Bacteria</taxon>
        <taxon>Bacillati</taxon>
        <taxon>Actinomycetota</taxon>
        <taxon>Actinomycetes</taxon>
        <taxon>Micromonosporales</taxon>
        <taxon>Micromonosporaceae</taxon>
        <taxon>Spirilliplanes</taxon>
    </lineage>
</organism>
<dbReference type="PROSITE" id="PS51257">
    <property type="entry name" value="PROKAR_LIPOPROTEIN"/>
    <property type="match status" value="1"/>
</dbReference>
<feature type="signal peptide" evidence="1">
    <location>
        <begin position="1"/>
        <end position="23"/>
    </location>
</feature>
<accession>A0A8J3YCI0</accession>
<reference evidence="3" key="1">
    <citation type="submission" date="2021-01" db="EMBL/GenBank/DDBJ databases">
        <title>Whole genome shotgun sequence of Spirilliplanes yamanashiensis NBRC 15828.</title>
        <authorList>
            <person name="Komaki H."/>
            <person name="Tamura T."/>
        </authorList>
    </citation>
    <scope>NUCLEOTIDE SEQUENCE</scope>
    <source>
        <strain evidence="3">NBRC 15828</strain>
    </source>
</reference>
<comment type="caution">
    <text evidence="3">The sequence shown here is derived from an EMBL/GenBank/DDBJ whole genome shotgun (WGS) entry which is preliminary data.</text>
</comment>
<keyword evidence="1" id="KW-0732">Signal</keyword>
<dbReference type="Pfam" id="PF13349">
    <property type="entry name" value="DUF4097"/>
    <property type="match status" value="1"/>
</dbReference>
<dbReference type="EMBL" id="BOOY01000038">
    <property type="protein sequence ID" value="GIJ06048.1"/>
    <property type="molecule type" value="Genomic_DNA"/>
</dbReference>
<dbReference type="Proteomes" id="UP000652013">
    <property type="component" value="Unassembled WGS sequence"/>
</dbReference>
<evidence type="ECO:0000313" key="3">
    <source>
        <dbReference type="EMBL" id="GIJ06048.1"/>
    </source>
</evidence>